<organism evidence="2 3">
    <name type="scientific">Glaciecola punicea ACAM 611</name>
    <dbReference type="NCBI Taxonomy" id="1121923"/>
    <lineage>
        <taxon>Bacteria</taxon>
        <taxon>Pseudomonadati</taxon>
        <taxon>Pseudomonadota</taxon>
        <taxon>Gammaproteobacteria</taxon>
        <taxon>Alteromonadales</taxon>
        <taxon>Alteromonadaceae</taxon>
        <taxon>Glaciecola</taxon>
    </lineage>
</organism>
<dbReference type="EMBL" id="BAET01000004">
    <property type="protein sequence ID" value="GAB54447.1"/>
    <property type="molecule type" value="Genomic_DNA"/>
</dbReference>
<feature type="domain" description="tRNA-modifying protein YgfZ-like beta-barrel" evidence="1">
    <location>
        <begin position="229"/>
        <end position="305"/>
    </location>
</feature>
<dbReference type="Gene3D" id="3.30.70.1630">
    <property type="match status" value="1"/>
</dbReference>
<dbReference type="GO" id="GO:0016226">
    <property type="term" value="P:iron-sulfur cluster assembly"/>
    <property type="evidence" value="ECO:0007669"/>
    <property type="project" value="TreeGrafter"/>
</dbReference>
<reference evidence="2 3" key="1">
    <citation type="journal article" date="2012" name="J. Bacteriol.">
        <title>Genome sequence of proteorhodopsin-containing sea ice bacterium Glaciecola punicea ACAM 611T.</title>
        <authorList>
            <person name="Qin Q.-L."/>
            <person name="Xie B.-B."/>
            <person name="Shu Y.-L."/>
            <person name="Rong J.-C."/>
            <person name="Zhao D.-L."/>
            <person name="Zhang X.-Y."/>
            <person name="Chen X.-L."/>
            <person name="Zhou B.-C."/>
            <person name="Zhanga Y.-Z."/>
        </authorList>
    </citation>
    <scope>NUCLEOTIDE SEQUENCE [LARGE SCALE GENOMIC DNA]</scope>
    <source>
        <strain evidence="2 3">ACAM 611</strain>
    </source>
</reference>
<dbReference type="InterPro" id="IPR045179">
    <property type="entry name" value="YgfZ/GcvT"/>
</dbReference>
<accession>H5T820</accession>
<dbReference type="PANTHER" id="PTHR22602">
    <property type="entry name" value="TRANSFERASE CAF17, MITOCHONDRIAL-RELATED"/>
    <property type="match status" value="1"/>
</dbReference>
<proteinExistence type="predicted"/>
<dbReference type="STRING" id="56804.BAE46_10570"/>
<evidence type="ECO:0000259" key="1">
    <source>
        <dbReference type="Pfam" id="PF21130"/>
    </source>
</evidence>
<dbReference type="PANTHER" id="PTHR22602:SF0">
    <property type="entry name" value="TRANSFERASE CAF17, MITOCHONDRIAL-RELATED"/>
    <property type="match status" value="1"/>
</dbReference>
<dbReference type="AlphaFoldDB" id="H5T820"/>
<gene>
    <name evidence="2" type="ORF">GPUN_0299</name>
</gene>
<dbReference type="OrthoDB" id="9796287at2"/>
<evidence type="ECO:0000313" key="3">
    <source>
        <dbReference type="Proteomes" id="UP000053586"/>
    </source>
</evidence>
<dbReference type="Proteomes" id="UP000053586">
    <property type="component" value="Unassembled WGS sequence"/>
</dbReference>
<dbReference type="InterPro" id="IPR029043">
    <property type="entry name" value="GcvT/YgfZ_C"/>
</dbReference>
<keyword evidence="3" id="KW-1185">Reference proteome</keyword>
<dbReference type="SUPFAM" id="SSF103025">
    <property type="entry name" value="Folate-binding domain"/>
    <property type="match status" value="1"/>
</dbReference>
<protein>
    <submittedName>
        <fullName evidence="2">tRNA-modifying protein ygfZ</fullName>
    </submittedName>
</protein>
<evidence type="ECO:0000313" key="2">
    <source>
        <dbReference type="EMBL" id="GAB54447.1"/>
    </source>
</evidence>
<comment type="caution">
    <text evidence="2">The sequence shown here is derived from an EMBL/GenBank/DDBJ whole genome shotgun (WGS) entry which is preliminary data.</text>
</comment>
<dbReference type="NCBIfam" id="NF007110">
    <property type="entry name" value="PRK09559.1"/>
    <property type="match status" value="1"/>
</dbReference>
<dbReference type="NCBIfam" id="TIGR03317">
    <property type="entry name" value="ygfZ_signature"/>
    <property type="match status" value="1"/>
</dbReference>
<dbReference type="InterPro" id="IPR048451">
    <property type="entry name" value="YgfZ_barrel"/>
</dbReference>
<dbReference type="eggNOG" id="COG0354">
    <property type="taxonomic scope" value="Bacteria"/>
</dbReference>
<dbReference type="SUPFAM" id="SSF101790">
    <property type="entry name" value="Aminomethyltransferase beta-barrel domain"/>
    <property type="match status" value="1"/>
</dbReference>
<name>H5T820_9ALTE</name>
<sequence>MATHSFMATLDDLNIVKVSGEQRVDYLNGQLTVSTKKFDGGSARLTAHCDFKGKMFAAIIISQCNDAFFLSMHKDSAIISQEQLKKYGVFSKVDIQINEELHCIGIAGDENIKHLRVLFPALSSTHMSTTNNEFGQAICFSDASLRYLCYLSDKGKQRLLDISDADAFVPCERWNMLEIEAGIANIQAATMSQFVPQMLNFQSIHAIDFDKGCYMGQEVVARTKFLGKNKRATFLLSGTLESELSINAGDNIELQIGESWRRGGVIVRAVSRPNAVDESGNSKTVKLLAVMPNDTDPNAVVRLKDSDVRLSVTPLPYELTR</sequence>
<dbReference type="Gene3D" id="2.40.30.160">
    <property type="match status" value="1"/>
</dbReference>
<dbReference type="Pfam" id="PF21130">
    <property type="entry name" value="YgfZ_barrel"/>
    <property type="match status" value="1"/>
</dbReference>
<reference evidence="2 3" key="2">
    <citation type="journal article" date="2017" name="Antonie Van Leeuwenhoek">
        <title>Rhizobium rhizosphaerae sp. nov., a novel species isolated from rice rhizosphere.</title>
        <authorList>
            <person name="Zhao J.J."/>
            <person name="Zhang J."/>
            <person name="Zhang R.J."/>
            <person name="Zhang C.W."/>
            <person name="Yin H.Q."/>
            <person name="Zhang X.X."/>
        </authorList>
    </citation>
    <scope>NUCLEOTIDE SEQUENCE [LARGE SCALE GENOMIC DNA]</scope>
    <source>
        <strain evidence="2 3">ACAM 611</strain>
    </source>
</reference>
<dbReference type="RefSeq" id="WP_006002686.1">
    <property type="nucleotide sequence ID" value="NZ_BAET01000004.1"/>
</dbReference>
<dbReference type="Gene3D" id="3.30.70.1400">
    <property type="entry name" value="Aminomethyltransferase beta-barrel domains"/>
    <property type="match status" value="1"/>
</dbReference>
<dbReference type="InterPro" id="IPR017703">
    <property type="entry name" value="YgfZ/GCV_T_CS"/>
</dbReference>